<comment type="similarity">
    <text evidence="1 4">Belongs to the short-chain dehydrogenases/reductases (SDR) family.</text>
</comment>
<evidence type="ECO:0000256" key="4">
    <source>
        <dbReference type="RuleBase" id="RU000363"/>
    </source>
</evidence>
<dbReference type="PANTHER" id="PTHR43490:SF99">
    <property type="entry name" value="SHORT-CHAIN DEHYDROGENASE_REDUCTASE"/>
    <property type="match status" value="1"/>
</dbReference>
<dbReference type="RefSeq" id="WP_266349219.1">
    <property type="nucleotide sequence ID" value="NZ_JAPKNG010000003.1"/>
</dbReference>
<dbReference type="InterPro" id="IPR045313">
    <property type="entry name" value="CBR1-like"/>
</dbReference>
<comment type="caution">
    <text evidence="5">The sequence shown here is derived from an EMBL/GenBank/DDBJ whole genome shotgun (WGS) entry which is preliminary data.</text>
</comment>
<name>A0ABU0H8Y6_9HYPH</name>
<dbReference type="SUPFAM" id="SSF51735">
    <property type="entry name" value="NAD(P)-binding Rossmann-fold domains"/>
    <property type="match status" value="1"/>
</dbReference>
<gene>
    <name evidence="5" type="ORF">QO014_002720</name>
</gene>
<dbReference type="PRINTS" id="PR00080">
    <property type="entry name" value="SDRFAMILY"/>
</dbReference>
<dbReference type="InterPro" id="IPR002347">
    <property type="entry name" value="SDR_fam"/>
</dbReference>
<dbReference type="CDD" id="cd05324">
    <property type="entry name" value="carb_red_PTCR-like_SDR_c"/>
    <property type="match status" value="1"/>
</dbReference>
<dbReference type="EMBL" id="JAUSVO010000003">
    <property type="protein sequence ID" value="MDQ0438328.1"/>
    <property type="molecule type" value="Genomic_DNA"/>
</dbReference>
<protein>
    <submittedName>
        <fullName evidence="5">NAD(P)-dependent dehydrogenase (Short-subunit alcohol dehydrogenase family)</fullName>
    </submittedName>
</protein>
<dbReference type="PROSITE" id="PS00061">
    <property type="entry name" value="ADH_SHORT"/>
    <property type="match status" value="1"/>
</dbReference>
<keyword evidence="3" id="KW-0560">Oxidoreductase</keyword>
<keyword evidence="2" id="KW-0521">NADP</keyword>
<evidence type="ECO:0000313" key="5">
    <source>
        <dbReference type="EMBL" id="MDQ0438328.1"/>
    </source>
</evidence>
<evidence type="ECO:0000313" key="6">
    <source>
        <dbReference type="Proteomes" id="UP001241603"/>
    </source>
</evidence>
<dbReference type="Gene3D" id="3.40.50.720">
    <property type="entry name" value="NAD(P)-binding Rossmann-like Domain"/>
    <property type="match status" value="1"/>
</dbReference>
<sequence length="257" mass="27530">MRNISEARPLRGKVALVTGGARGLGLETSRQLARKGAHVMIAARDISRAEAAAESLLSEGLHVSTLRLEVTSVADHQTAYAAIERLHERLDILVNNAGILVDGGAGALAPDQPPSDAHPRTVRDIVDVNFFAPVLLTQTLLPLIKRSEAGRIVNVSSIRGSLSHMSDASSPIYRNRTLGYNASKAALNAFTILLAEELRDTAIKVNAIHPGWLRTDMGGKEADMSVEEGAEIAVHYASLPEDGPSGGFFFGEDRLPW</sequence>
<accession>A0ABU0H8Y6</accession>
<evidence type="ECO:0000256" key="3">
    <source>
        <dbReference type="ARBA" id="ARBA00023002"/>
    </source>
</evidence>
<dbReference type="InterPro" id="IPR020904">
    <property type="entry name" value="Sc_DH/Rdtase_CS"/>
</dbReference>
<evidence type="ECO:0000256" key="1">
    <source>
        <dbReference type="ARBA" id="ARBA00006484"/>
    </source>
</evidence>
<dbReference type="PANTHER" id="PTHR43490">
    <property type="entry name" value="(+)-NEOMENTHOL DEHYDROGENASE"/>
    <property type="match status" value="1"/>
</dbReference>
<dbReference type="InterPro" id="IPR036291">
    <property type="entry name" value="NAD(P)-bd_dom_sf"/>
</dbReference>
<dbReference type="PRINTS" id="PR00081">
    <property type="entry name" value="GDHRDH"/>
</dbReference>
<evidence type="ECO:0000256" key="2">
    <source>
        <dbReference type="ARBA" id="ARBA00022857"/>
    </source>
</evidence>
<proteinExistence type="inferred from homology"/>
<organism evidence="5 6">
    <name type="scientific">Kaistia dalseonensis</name>
    <dbReference type="NCBI Taxonomy" id="410840"/>
    <lineage>
        <taxon>Bacteria</taxon>
        <taxon>Pseudomonadati</taxon>
        <taxon>Pseudomonadota</taxon>
        <taxon>Alphaproteobacteria</taxon>
        <taxon>Hyphomicrobiales</taxon>
        <taxon>Kaistiaceae</taxon>
        <taxon>Kaistia</taxon>
    </lineage>
</organism>
<reference evidence="5 6" key="1">
    <citation type="submission" date="2023-07" db="EMBL/GenBank/DDBJ databases">
        <title>Genomic Encyclopedia of Type Strains, Phase IV (KMG-IV): sequencing the most valuable type-strain genomes for metagenomic binning, comparative biology and taxonomic classification.</title>
        <authorList>
            <person name="Goeker M."/>
        </authorList>
    </citation>
    <scope>NUCLEOTIDE SEQUENCE [LARGE SCALE GENOMIC DNA]</scope>
    <source>
        <strain evidence="5 6">B6-8</strain>
    </source>
</reference>
<keyword evidence="6" id="KW-1185">Reference proteome</keyword>
<dbReference type="Pfam" id="PF00106">
    <property type="entry name" value="adh_short"/>
    <property type="match status" value="1"/>
</dbReference>
<dbReference type="Proteomes" id="UP001241603">
    <property type="component" value="Unassembled WGS sequence"/>
</dbReference>